<organism evidence="4 5">
    <name type="scientific">Galactobacter caseinivorans</name>
    <dbReference type="NCBI Taxonomy" id="2676123"/>
    <lineage>
        <taxon>Bacteria</taxon>
        <taxon>Bacillati</taxon>
        <taxon>Actinomycetota</taxon>
        <taxon>Actinomycetes</taxon>
        <taxon>Micrococcales</taxon>
        <taxon>Micrococcaceae</taxon>
        <taxon>Galactobacter</taxon>
    </lineage>
</organism>
<dbReference type="InterPro" id="IPR029069">
    <property type="entry name" value="HotDog_dom_sf"/>
</dbReference>
<evidence type="ECO:0000256" key="2">
    <source>
        <dbReference type="SAM" id="MobiDB-lite"/>
    </source>
</evidence>
<dbReference type="CDD" id="cd03441">
    <property type="entry name" value="R_hydratase_like"/>
    <property type="match status" value="1"/>
</dbReference>
<dbReference type="Proteomes" id="UP000273119">
    <property type="component" value="Unassembled WGS sequence"/>
</dbReference>
<dbReference type="InterPro" id="IPR002539">
    <property type="entry name" value="MaoC-like_dom"/>
</dbReference>
<dbReference type="Pfam" id="PF01575">
    <property type="entry name" value="MaoC_dehydratas"/>
    <property type="match status" value="1"/>
</dbReference>
<comment type="caution">
    <text evidence="4">The sequence shown here is derived from an EMBL/GenBank/DDBJ whole genome shotgun (WGS) entry which is preliminary data.</text>
</comment>
<evidence type="ECO:0000313" key="5">
    <source>
        <dbReference type="Proteomes" id="UP000273119"/>
    </source>
</evidence>
<reference evidence="4 5" key="1">
    <citation type="submission" date="2018-07" db="EMBL/GenBank/DDBJ databases">
        <title>Arthrobacter sp. nov., isolated from raw cow's milk with high bacterial count.</title>
        <authorList>
            <person name="Hahne J."/>
            <person name="Isele D."/>
            <person name="Lipski A."/>
        </authorList>
    </citation>
    <scope>NUCLEOTIDE SEQUENCE [LARGE SCALE GENOMIC DNA]</scope>
    <source>
        <strain evidence="4 5">JZ R-183</strain>
    </source>
</reference>
<dbReference type="RefSeq" id="WP_121484433.1">
    <property type="nucleotide sequence ID" value="NZ_QQXL01000002.1"/>
</dbReference>
<name>A0A496PL02_9MICC</name>
<comment type="similarity">
    <text evidence="1">Belongs to the enoyl-CoA hydratase/isomerase family.</text>
</comment>
<dbReference type="GO" id="GO:0006633">
    <property type="term" value="P:fatty acid biosynthetic process"/>
    <property type="evidence" value="ECO:0007669"/>
    <property type="project" value="InterPro"/>
</dbReference>
<evidence type="ECO:0000256" key="1">
    <source>
        <dbReference type="ARBA" id="ARBA00005254"/>
    </source>
</evidence>
<dbReference type="PANTHER" id="PTHR43841:SF3">
    <property type="entry name" value="(3R)-HYDROXYACYL-ACP DEHYDRATASE SUBUNIT HADB"/>
    <property type="match status" value="1"/>
</dbReference>
<dbReference type="SUPFAM" id="SSF54637">
    <property type="entry name" value="Thioesterase/thiol ester dehydrase-isomerase"/>
    <property type="match status" value="2"/>
</dbReference>
<feature type="domain" description="MaoC-like" evidence="3">
    <location>
        <begin position="181"/>
        <end position="258"/>
    </location>
</feature>
<dbReference type="Gene3D" id="3.10.129.10">
    <property type="entry name" value="Hotdog Thioesterase"/>
    <property type="match status" value="1"/>
</dbReference>
<dbReference type="InterPro" id="IPR003965">
    <property type="entry name" value="Fatty_acid_synthase"/>
</dbReference>
<dbReference type="GO" id="GO:0005835">
    <property type="term" value="C:fatty acid synthase complex"/>
    <property type="evidence" value="ECO:0007669"/>
    <property type="project" value="InterPro"/>
</dbReference>
<dbReference type="PRINTS" id="PR01483">
    <property type="entry name" value="FASYNTHASE"/>
</dbReference>
<evidence type="ECO:0000313" key="4">
    <source>
        <dbReference type="EMBL" id="RKW71097.1"/>
    </source>
</evidence>
<dbReference type="AlphaFoldDB" id="A0A496PL02"/>
<evidence type="ECO:0000259" key="3">
    <source>
        <dbReference type="Pfam" id="PF01575"/>
    </source>
</evidence>
<protein>
    <recommendedName>
        <fullName evidence="3">MaoC-like domain-containing protein</fullName>
    </recommendedName>
</protein>
<keyword evidence="5" id="KW-1185">Reference proteome</keyword>
<sequence length="312" mass="33569">MQTVVLDKVPALGALYAQAALGATRRVRRVAPGSLPDVSAEAREVRISEESLIQYQRLLGDAVREEVPSVFLHGTVFPVALWLLARKDFPLPLLGMVHLSNHVRHLRPVRPSETLTLRAHARDLRVHRAGTQVDLISQVLVGEELVWEGRSVYLAKGVSLEGSSRPEAEPHPDFVPPATTGRWRLDATTGRRFAEVLGDFNPIHLSLVSAKLLGLKRPIAHGMYLAARALKSAAPHGVGYAWEIEFAVPVQLPGSVEFALTSATQSSVGPGTSDEEPGSVGFVGWDARKVRPHFAGSVVPLALAATVGAGTD</sequence>
<dbReference type="PANTHER" id="PTHR43841">
    <property type="entry name" value="3-HYDROXYACYL-THIOESTER DEHYDRATASE HTDX-RELATED"/>
    <property type="match status" value="1"/>
</dbReference>
<feature type="region of interest" description="Disordered" evidence="2">
    <location>
        <begin position="162"/>
        <end position="181"/>
    </location>
</feature>
<dbReference type="GO" id="GO:0004312">
    <property type="term" value="F:fatty acid synthase activity"/>
    <property type="evidence" value="ECO:0007669"/>
    <property type="project" value="InterPro"/>
</dbReference>
<accession>A0A496PL02</accession>
<dbReference type="EMBL" id="QQXL01000002">
    <property type="protein sequence ID" value="RKW71097.1"/>
    <property type="molecule type" value="Genomic_DNA"/>
</dbReference>
<proteinExistence type="inferred from homology"/>
<gene>
    <name evidence="4" type="ORF">DWQ67_04710</name>
</gene>